<evidence type="ECO:0000256" key="4">
    <source>
        <dbReference type="ARBA" id="ARBA00023163"/>
    </source>
</evidence>
<keyword evidence="5" id="KW-0539">Nucleus</keyword>
<evidence type="ECO:0000256" key="3">
    <source>
        <dbReference type="ARBA" id="ARBA00023125"/>
    </source>
</evidence>
<reference evidence="8" key="1">
    <citation type="journal article" date="2022" name="bioRxiv">
        <title>Deciphering the potential niche of two novel black yeast fungi from a biological soil crust based on their genomes, phenotypes, and melanin regulation.</title>
        <authorList>
            <consortium name="DOE Joint Genome Institute"/>
            <person name="Carr E.C."/>
            <person name="Barton Q."/>
            <person name="Grambo S."/>
            <person name="Sullivan M."/>
            <person name="Renfro C.M."/>
            <person name="Kuo A."/>
            <person name="Pangilinan J."/>
            <person name="Lipzen A."/>
            <person name="Keymanesh K."/>
            <person name="Savage E."/>
            <person name="Barry K."/>
            <person name="Grigoriev I.V."/>
            <person name="Riekhof W.R."/>
            <person name="Harris S.S."/>
        </authorList>
    </citation>
    <scope>NUCLEOTIDE SEQUENCE</scope>
    <source>
        <strain evidence="8">JF 03-4F</strain>
    </source>
</reference>
<dbReference type="GO" id="GO:0005634">
    <property type="term" value="C:nucleus"/>
    <property type="evidence" value="ECO:0007669"/>
    <property type="project" value="UniProtKB-SubCell"/>
</dbReference>
<feature type="domain" description="Zn(2)-C6 fungal-type" evidence="7">
    <location>
        <begin position="7"/>
        <end position="35"/>
    </location>
</feature>
<gene>
    <name evidence="8" type="ORF">EDD36DRAFT_327407</name>
</gene>
<dbReference type="GO" id="GO:0045944">
    <property type="term" value="P:positive regulation of transcription by RNA polymerase II"/>
    <property type="evidence" value="ECO:0007669"/>
    <property type="project" value="TreeGrafter"/>
</dbReference>
<dbReference type="Pfam" id="PF00172">
    <property type="entry name" value="Zn_clus"/>
    <property type="match status" value="1"/>
</dbReference>
<dbReference type="Proteomes" id="UP001203852">
    <property type="component" value="Unassembled WGS sequence"/>
</dbReference>
<keyword evidence="3" id="KW-0238">DNA-binding</keyword>
<keyword evidence="4" id="KW-0804">Transcription</keyword>
<protein>
    <submittedName>
        <fullName evidence="8">C6 zinc finger domain protein</fullName>
    </submittedName>
</protein>
<keyword evidence="2" id="KW-0805">Transcription regulation</keyword>
<dbReference type="AlphaFoldDB" id="A0AAN6DS46"/>
<evidence type="ECO:0000256" key="1">
    <source>
        <dbReference type="ARBA" id="ARBA00004123"/>
    </source>
</evidence>
<evidence type="ECO:0000256" key="5">
    <source>
        <dbReference type="ARBA" id="ARBA00023242"/>
    </source>
</evidence>
<evidence type="ECO:0000259" key="7">
    <source>
        <dbReference type="PROSITE" id="PS50048"/>
    </source>
</evidence>
<dbReference type="GO" id="GO:0008270">
    <property type="term" value="F:zinc ion binding"/>
    <property type="evidence" value="ECO:0007669"/>
    <property type="project" value="InterPro"/>
</dbReference>
<dbReference type="PANTHER" id="PTHR37534:SF49">
    <property type="entry name" value="LYSINE BIOSYNTHESIS REGULATORY PROTEIN LYS14"/>
    <property type="match status" value="1"/>
</dbReference>
<dbReference type="PROSITE" id="PS50048">
    <property type="entry name" value="ZN2_CY6_FUNGAL_2"/>
    <property type="match status" value="1"/>
</dbReference>
<dbReference type="InterPro" id="IPR021858">
    <property type="entry name" value="Fun_TF"/>
</dbReference>
<dbReference type="GO" id="GO:0000981">
    <property type="term" value="F:DNA-binding transcription factor activity, RNA polymerase II-specific"/>
    <property type="evidence" value="ECO:0007669"/>
    <property type="project" value="InterPro"/>
</dbReference>
<dbReference type="SUPFAM" id="SSF57701">
    <property type="entry name" value="Zn2/Cys6 DNA-binding domain"/>
    <property type="match status" value="1"/>
</dbReference>
<organism evidence="8 9">
    <name type="scientific">Exophiala viscosa</name>
    <dbReference type="NCBI Taxonomy" id="2486360"/>
    <lineage>
        <taxon>Eukaryota</taxon>
        <taxon>Fungi</taxon>
        <taxon>Dikarya</taxon>
        <taxon>Ascomycota</taxon>
        <taxon>Pezizomycotina</taxon>
        <taxon>Eurotiomycetes</taxon>
        <taxon>Chaetothyriomycetidae</taxon>
        <taxon>Chaetothyriales</taxon>
        <taxon>Herpotrichiellaceae</taxon>
        <taxon>Exophiala</taxon>
    </lineage>
</organism>
<evidence type="ECO:0000256" key="6">
    <source>
        <dbReference type="SAM" id="MobiDB-lite"/>
    </source>
</evidence>
<proteinExistence type="predicted"/>
<name>A0AAN6DS46_9EURO</name>
<feature type="region of interest" description="Disordered" evidence="6">
    <location>
        <begin position="59"/>
        <end position="102"/>
    </location>
</feature>
<dbReference type="PANTHER" id="PTHR37534">
    <property type="entry name" value="TRANSCRIPTIONAL ACTIVATOR PROTEIN UGA3"/>
    <property type="match status" value="1"/>
</dbReference>
<evidence type="ECO:0000313" key="9">
    <source>
        <dbReference type="Proteomes" id="UP001203852"/>
    </source>
</evidence>
<keyword evidence="9" id="KW-1185">Reference proteome</keyword>
<dbReference type="EMBL" id="MU404358">
    <property type="protein sequence ID" value="KAI1610488.1"/>
    <property type="molecule type" value="Genomic_DNA"/>
</dbReference>
<comment type="subcellular location">
    <subcellularLocation>
        <location evidence="1">Nucleus</location>
    </subcellularLocation>
</comment>
<dbReference type="InterPro" id="IPR036864">
    <property type="entry name" value="Zn2-C6_fun-type_DNA-bd_sf"/>
</dbReference>
<evidence type="ECO:0000256" key="2">
    <source>
        <dbReference type="ARBA" id="ARBA00023015"/>
    </source>
</evidence>
<evidence type="ECO:0000313" key="8">
    <source>
        <dbReference type="EMBL" id="KAI1610488.1"/>
    </source>
</evidence>
<dbReference type="GO" id="GO:0000976">
    <property type="term" value="F:transcription cis-regulatory region binding"/>
    <property type="evidence" value="ECO:0007669"/>
    <property type="project" value="TreeGrafter"/>
</dbReference>
<dbReference type="InterPro" id="IPR001138">
    <property type="entry name" value="Zn2Cys6_DnaBD"/>
</dbReference>
<accession>A0AAN6DS46</accession>
<feature type="compositionally biased region" description="Polar residues" evidence="6">
    <location>
        <begin position="78"/>
        <end position="91"/>
    </location>
</feature>
<sequence>MTTIGPACSTCRRACRRCDRAKPACDRCVSKGVKCGGYPEKYKFCGLASRGKWRDAQLPVAKKPTRSTGRATRRPQRLSVQCTRATPSPAFNGQPEPRSRPLDSLDLTALPNINAVLEISATEGIDVSVLDEPDESLDALLVQDRTEVLLAYYDEVICPHQIAMVTNNIENPYRKYILPLAYEHVAPLCAILGLSACHQGIQQGDREMLDSEAVQYRLQAIRSLASLLAKDRRSTLSEVEQAALLATIQLLILHDICETGISSHGAHVTGSSVIGERWMEEGMTTSDRGRTVFFLANLAWLDVTRSFAGPERLCFSWTLMQAIIAAADRHFEMVNGCPRDIFLIVGYVLWSSKQCSLGILSLGALQDVIRAGIVKLQQWNSTSCEYPTTDPLWFNVAEAFRAACMLWMMRLLEPSRPAKDAKIESLVTQVLDNIAEVPVSSPLLELLVLPLFIAGADAMTKHSRYYVIFRLDEIKGRSGFANPAPKDLLRQVWQTRDSPSTEDELNVPWMRFVSRASLQGTLPDTDSMQTFSTDLERQNDYIII</sequence>
<dbReference type="Pfam" id="PF11951">
    <property type="entry name" value="Fungal_trans_2"/>
    <property type="match status" value="1"/>
</dbReference>
<comment type="caution">
    <text evidence="8">The sequence shown here is derived from an EMBL/GenBank/DDBJ whole genome shotgun (WGS) entry which is preliminary data.</text>
</comment>